<comment type="subcellular location">
    <subcellularLocation>
        <location evidence="1">Cell outer membrane</location>
        <topology evidence="1">Lipid-anchor</topology>
    </subcellularLocation>
</comment>
<proteinExistence type="predicted"/>
<dbReference type="InterPro" id="IPR032831">
    <property type="entry name" value="LptM_cons"/>
</dbReference>
<gene>
    <name evidence="7" type="ORF">DPV87_06775</name>
</gene>
<evidence type="ECO:0000256" key="5">
    <source>
        <dbReference type="ARBA" id="ARBA00023237"/>
    </source>
</evidence>
<dbReference type="Pfam" id="PF13627">
    <property type="entry name" value="LptM_cons"/>
    <property type="match status" value="1"/>
</dbReference>
<evidence type="ECO:0000256" key="1">
    <source>
        <dbReference type="ARBA" id="ARBA00004459"/>
    </source>
</evidence>
<dbReference type="Proteomes" id="UP000253910">
    <property type="component" value="Unassembled WGS sequence"/>
</dbReference>
<evidence type="ECO:0000256" key="6">
    <source>
        <dbReference type="ARBA" id="ARBA00023288"/>
    </source>
</evidence>
<dbReference type="PROSITE" id="PS51257">
    <property type="entry name" value="PROKAR_LIPOPROTEIN"/>
    <property type="match status" value="1"/>
</dbReference>
<keyword evidence="6" id="KW-0449">Lipoprotein</keyword>
<keyword evidence="5" id="KW-0998">Cell outer membrane</keyword>
<protein>
    <recommendedName>
        <fullName evidence="9">Lipoprotein</fullName>
    </recommendedName>
</protein>
<comment type="caution">
    <text evidence="7">The sequence shown here is derived from an EMBL/GenBank/DDBJ whole genome shotgun (WGS) entry which is preliminary data.</text>
</comment>
<evidence type="ECO:0000256" key="3">
    <source>
        <dbReference type="ARBA" id="ARBA00023136"/>
    </source>
</evidence>
<name>A0A369Z486_HAEPA</name>
<evidence type="ECO:0000313" key="7">
    <source>
        <dbReference type="EMBL" id="RDE90396.1"/>
    </source>
</evidence>
<dbReference type="AlphaFoldDB" id="A0A369Z486"/>
<dbReference type="RefSeq" id="WP_111315609.1">
    <property type="nucleotide sequence ID" value="NZ_QEPW01000011.1"/>
</dbReference>
<evidence type="ECO:0000256" key="2">
    <source>
        <dbReference type="ARBA" id="ARBA00022729"/>
    </source>
</evidence>
<evidence type="ECO:0000256" key="4">
    <source>
        <dbReference type="ARBA" id="ARBA00023139"/>
    </source>
</evidence>
<dbReference type="EMBL" id="QEPW01000011">
    <property type="protein sequence ID" value="RDE90396.1"/>
    <property type="molecule type" value="Genomic_DNA"/>
</dbReference>
<dbReference type="NCBIfam" id="NF047847">
    <property type="entry name" value="SS_mature_LptM"/>
    <property type="match status" value="1"/>
</dbReference>
<organism evidence="7 8">
    <name type="scientific">Haemophilus parainfluenzae</name>
    <dbReference type="NCBI Taxonomy" id="729"/>
    <lineage>
        <taxon>Bacteria</taxon>
        <taxon>Pseudomonadati</taxon>
        <taxon>Pseudomonadota</taxon>
        <taxon>Gammaproteobacteria</taxon>
        <taxon>Pasteurellales</taxon>
        <taxon>Pasteurellaceae</taxon>
        <taxon>Haemophilus</taxon>
    </lineage>
</organism>
<evidence type="ECO:0008006" key="9">
    <source>
        <dbReference type="Google" id="ProtNLM"/>
    </source>
</evidence>
<reference evidence="7 8" key="1">
    <citation type="submission" date="2018-05" db="EMBL/GenBank/DDBJ databases">
        <title>Draft Genome Sequences for a Diverse set of 7 Haemophilus Species.</title>
        <authorList>
            <person name="Nichols M."/>
            <person name="Topaz N."/>
            <person name="Wang X."/>
            <person name="Wang X."/>
            <person name="Boxrud D."/>
        </authorList>
    </citation>
    <scope>NUCLEOTIDE SEQUENCE [LARGE SCALE GENOMIC DNA]</scope>
    <source>
        <strain evidence="7 8">C2008001710</strain>
    </source>
</reference>
<accession>A0A369Z486</accession>
<evidence type="ECO:0000313" key="8">
    <source>
        <dbReference type="Proteomes" id="UP000253910"/>
    </source>
</evidence>
<sequence>MKKVLSILLLGAFCTLATGCGVKGPLYFPEKEQPQSTQKTQ</sequence>
<keyword evidence="4" id="KW-0564">Palmitate</keyword>
<keyword evidence="2" id="KW-0732">Signal</keyword>
<keyword evidence="3" id="KW-0472">Membrane</keyword>